<evidence type="ECO:0000313" key="1">
    <source>
        <dbReference type="EMBL" id="KAF1767712.1"/>
    </source>
</evidence>
<dbReference type="GeneID" id="9805435"/>
<dbReference type="Pfam" id="PF12078">
    <property type="entry name" value="DUF3557"/>
    <property type="match status" value="1"/>
</dbReference>
<dbReference type="RefSeq" id="XP_003107091.2">
    <property type="nucleotide sequence ID" value="XM_003107043.2"/>
</dbReference>
<dbReference type="EMBL" id="WUAV01000002">
    <property type="protein sequence ID" value="KAF1767712.1"/>
    <property type="molecule type" value="Genomic_DNA"/>
</dbReference>
<sequence length="480" mass="55604">MDQINREYLGNSAHNEAASGRFPSDVIHCPLSLLVSWSHYPSPFTNSIGHLSLLSFISTGMSSKRPLAYPNWQCVIKYMNSNTRILLSQHCPELQRLEKSIPLKVRSFDFCCQGRIFLHDSIYQVGIIRQYHDKNYEIPGDIQWYNNNGGMRNDVDKYGFPSGYLRMDDGYLQKRKKKFQKRIKKLKKKLPGSAERLNFAVKNLKLQNDIIFRRDLQSNHLDPPFTHYLQLSITPNSLFAKYVKDYIPSLTNGTTRTERLIYKQPFKNAQKYLIDKLFGGRSQIFIGHMGGSLDDQHFPMGSLLRVQHLNIQSWSFVRYQAKLESVLDYKNFPLETLSLSGEELDHPIVETAQQLLFTGLPSGFPLIRHRNVQFTCYFDNTASVLRLVQHMLSTKKNVGVCYVFNYWCSVRLTELVEKVKEAHEERVKLFVNTRNDAFSNCVVLQMTETADLFVYWTSAKMNYLKIEVLLSGSPVPIEHN</sequence>
<dbReference type="PANTHER" id="PTHR31379:SF1">
    <property type="entry name" value="F-BOX C PROTEIN-RELATED"/>
    <property type="match status" value="1"/>
</dbReference>
<dbReference type="KEGG" id="crq:GCK72_007671"/>
<reference evidence="1 2" key="1">
    <citation type="submission" date="2019-12" db="EMBL/GenBank/DDBJ databases">
        <title>Chromosome-level assembly of the Caenorhabditis remanei genome.</title>
        <authorList>
            <person name="Teterina A.A."/>
            <person name="Willis J.H."/>
            <person name="Phillips P.C."/>
        </authorList>
    </citation>
    <scope>NUCLEOTIDE SEQUENCE [LARGE SCALE GENOMIC DNA]</scope>
    <source>
        <strain evidence="1 2">PX506</strain>
        <tissue evidence="1">Whole organism</tissue>
    </source>
</reference>
<name>A0A6A5HPH1_CAERE</name>
<dbReference type="Proteomes" id="UP000483820">
    <property type="component" value="Chromosome II"/>
</dbReference>
<gene>
    <name evidence="1" type="ORF">GCK72_007671</name>
</gene>
<dbReference type="InterPro" id="IPR021942">
    <property type="entry name" value="DUF3557"/>
</dbReference>
<dbReference type="AlphaFoldDB" id="A0A6A5HPH1"/>
<comment type="caution">
    <text evidence="1">The sequence shown here is derived from an EMBL/GenBank/DDBJ whole genome shotgun (WGS) entry which is preliminary data.</text>
</comment>
<dbReference type="PANTHER" id="PTHR31379">
    <property type="entry name" value="F-BOX C PROTEIN-RELATED-RELATED"/>
    <property type="match status" value="1"/>
</dbReference>
<proteinExistence type="predicted"/>
<dbReference type="CTD" id="9805435"/>
<accession>A0A6A5HPH1</accession>
<protein>
    <recommendedName>
        <fullName evidence="3">F-box domain-containing protein</fullName>
    </recommendedName>
</protein>
<evidence type="ECO:0008006" key="3">
    <source>
        <dbReference type="Google" id="ProtNLM"/>
    </source>
</evidence>
<organism evidence="1 2">
    <name type="scientific">Caenorhabditis remanei</name>
    <name type="common">Caenorhabditis vulgaris</name>
    <dbReference type="NCBI Taxonomy" id="31234"/>
    <lineage>
        <taxon>Eukaryota</taxon>
        <taxon>Metazoa</taxon>
        <taxon>Ecdysozoa</taxon>
        <taxon>Nematoda</taxon>
        <taxon>Chromadorea</taxon>
        <taxon>Rhabditida</taxon>
        <taxon>Rhabditina</taxon>
        <taxon>Rhabditomorpha</taxon>
        <taxon>Rhabditoidea</taxon>
        <taxon>Rhabditidae</taxon>
        <taxon>Peloderinae</taxon>
        <taxon>Caenorhabditis</taxon>
    </lineage>
</organism>
<evidence type="ECO:0000313" key="2">
    <source>
        <dbReference type="Proteomes" id="UP000483820"/>
    </source>
</evidence>